<dbReference type="InterPro" id="IPR037523">
    <property type="entry name" value="VOC_core"/>
</dbReference>
<reference evidence="2 3" key="1">
    <citation type="submission" date="2020-08" db="EMBL/GenBank/DDBJ databases">
        <title>Genomic Encyclopedia of Type Strains, Phase IV (KMG-IV): sequencing the most valuable type-strain genomes for metagenomic binning, comparative biology and taxonomic classification.</title>
        <authorList>
            <person name="Goeker M."/>
        </authorList>
    </citation>
    <scope>NUCLEOTIDE SEQUENCE [LARGE SCALE GENOMIC DNA]</scope>
    <source>
        <strain evidence="2 3">DSM 103733</strain>
    </source>
</reference>
<organism evidence="2 3">
    <name type="scientific">Silvibacterium bohemicum</name>
    <dbReference type="NCBI Taxonomy" id="1577686"/>
    <lineage>
        <taxon>Bacteria</taxon>
        <taxon>Pseudomonadati</taxon>
        <taxon>Acidobacteriota</taxon>
        <taxon>Terriglobia</taxon>
        <taxon>Terriglobales</taxon>
        <taxon>Acidobacteriaceae</taxon>
        <taxon>Silvibacterium</taxon>
    </lineage>
</organism>
<dbReference type="EMBL" id="JACHEK010000004">
    <property type="protein sequence ID" value="MBB6144272.1"/>
    <property type="molecule type" value="Genomic_DNA"/>
</dbReference>
<dbReference type="OrthoDB" id="9804235at2"/>
<dbReference type="Pfam" id="PF00903">
    <property type="entry name" value="Glyoxalase"/>
    <property type="match status" value="2"/>
</dbReference>
<dbReference type="RefSeq" id="WP_050059084.1">
    <property type="nucleotide sequence ID" value="NZ_JACHEK010000004.1"/>
</dbReference>
<dbReference type="SUPFAM" id="SSF54593">
    <property type="entry name" value="Glyoxalase/Bleomycin resistance protein/Dihydroxybiphenyl dioxygenase"/>
    <property type="match status" value="2"/>
</dbReference>
<dbReference type="InterPro" id="IPR052164">
    <property type="entry name" value="Anthracycline_SecMetBiosynth"/>
</dbReference>
<sequence>MSDKVNKFVWYDLMTSDIKAAATFYGKVAGWGSMDSGMVERPYHLFTMGATMIAGLMPIPPDAAGASPAWMGYLGVDNVDAYAAKVTGAGGKVLRAPEDIPNGVGRFAIVADPHGATFALFAANAGDPPAEAGNAPGRIGWHELHAGDLDTAWEFYSGLFGWGKTETIDMGPMGSYQIFSTGGNPVGGVMTKMPQSPAPFWLYYFNVDAIDAAIERIKDAGGQVTNGPHQVPGGLWIVQALDPQGALFALVAPQR</sequence>
<evidence type="ECO:0000259" key="1">
    <source>
        <dbReference type="PROSITE" id="PS51819"/>
    </source>
</evidence>
<proteinExistence type="predicted"/>
<keyword evidence="3" id="KW-1185">Reference proteome</keyword>
<dbReference type="PANTHER" id="PTHR33993">
    <property type="entry name" value="GLYOXALASE-RELATED"/>
    <property type="match status" value="1"/>
</dbReference>
<protein>
    <recommendedName>
        <fullName evidence="1">VOC domain-containing protein</fullName>
    </recommendedName>
</protein>
<comment type="caution">
    <text evidence="2">The sequence shown here is derived from an EMBL/GenBank/DDBJ whole genome shotgun (WGS) entry which is preliminary data.</text>
</comment>
<dbReference type="PANTHER" id="PTHR33993:SF14">
    <property type="entry name" value="GB|AAF24581.1"/>
    <property type="match status" value="1"/>
</dbReference>
<dbReference type="InterPro" id="IPR004360">
    <property type="entry name" value="Glyas_Fos-R_dOase_dom"/>
</dbReference>
<feature type="domain" description="VOC" evidence="1">
    <location>
        <begin position="138"/>
        <end position="253"/>
    </location>
</feature>
<name>A0A841JSA2_9BACT</name>
<dbReference type="Gene3D" id="3.10.180.10">
    <property type="entry name" value="2,3-Dihydroxybiphenyl 1,2-Dioxygenase, domain 1"/>
    <property type="match status" value="2"/>
</dbReference>
<dbReference type="CDD" id="cd07247">
    <property type="entry name" value="SgaA_N_like"/>
    <property type="match status" value="2"/>
</dbReference>
<evidence type="ECO:0000313" key="3">
    <source>
        <dbReference type="Proteomes" id="UP000538666"/>
    </source>
</evidence>
<evidence type="ECO:0000313" key="2">
    <source>
        <dbReference type="EMBL" id="MBB6144272.1"/>
    </source>
</evidence>
<accession>A0A841JSA2</accession>
<dbReference type="AlphaFoldDB" id="A0A841JSA2"/>
<dbReference type="Proteomes" id="UP000538666">
    <property type="component" value="Unassembled WGS sequence"/>
</dbReference>
<dbReference type="PROSITE" id="PS51819">
    <property type="entry name" value="VOC"/>
    <property type="match status" value="2"/>
</dbReference>
<gene>
    <name evidence="2" type="ORF">HNQ77_002224</name>
</gene>
<feature type="domain" description="VOC" evidence="1">
    <location>
        <begin position="7"/>
        <end position="123"/>
    </location>
</feature>
<dbReference type="InterPro" id="IPR029068">
    <property type="entry name" value="Glyas_Bleomycin-R_OHBP_Dase"/>
</dbReference>